<dbReference type="KEGG" id="gfs:119635438"/>
<dbReference type="GeneID" id="119635438"/>
<keyword evidence="2" id="KW-1185">Reference proteome</keyword>
<feature type="region of interest" description="Disordered" evidence="1">
    <location>
        <begin position="42"/>
        <end position="81"/>
    </location>
</feature>
<reference evidence="3" key="1">
    <citation type="submission" date="2025-08" db="UniProtKB">
        <authorList>
            <consortium name="RefSeq"/>
        </authorList>
    </citation>
    <scope>IDENTIFICATION</scope>
    <source>
        <tissue evidence="3">Whole body pupa</tissue>
    </source>
</reference>
<proteinExistence type="predicted"/>
<dbReference type="RefSeq" id="XP_037886173.1">
    <property type="nucleotide sequence ID" value="XM_038030245.1"/>
</dbReference>
<protein>
    <submittedName>
        <fullName evidence="3">Uncharacterized protein LOC119635438</fullName>
    </submittedName>
</protein>
<name>A0A8U0WMU6_9MUSC</name>
<evidence type="ECO:0000313" key="3">
    <source>
        <dbReference type="RefSeq" id="XP_037886173.1"/>
    </source>
</evidence>
<organism evidence="2 3">
    <name type="scientific">Glossina fuscipes</name>
    <dbReference type="NCBI Taxonomy" id="7396"/>
    <lineage>
        <taxon>Eukaryota</taxon>
        <taxon>Metazoa</taxon>
        <taxon>Ecdysozoa</taxon>
        <taxon>Arthropoda</taxon>
        <taxon>Hexapoda</taxon>
        <taxon>Insecta</taxon>
        <taxon>Pterygota</taxon>
        <taxon>Neoptera</taxon>
        <taxon>Endopterygota</taxon>
        <taxon>Diptera</taxon>
        <taxon>Brachycera</taxon>
        <taxon>Muscomorpha</taxon>
        <taxon>Hippoboscoidea</taxon>
        <taxon>Glossinidae</taxon>
        <taxon>Glossina</taxon>
    </lineage>
</organism>
<accession>A0A8U0WMU6</accession>
<gene>
    <name evidence="3" type="primary">LOC119635438</name>
</gene>
<sequence>MDIIGEKNEGNIAQSFETTDNYLHNVSLRIIEEIDKWLQKNEKEPGSTSLTVNEKENIEKNGNLRAWKRQRTGEEEAESYRQSGNKAFDYNHENSNQNVATFRPTALQELKEPDDIVSSTRSKEKMEKAMLRVNWALDCFKMYSVHSQKLLEGGFVFASTMRKLSHGCFSGAYEYRSPLHKINNVHYKFSSRRAVFNMREWGLEALSSKIATNCRILGFDADCLHDKLDNLDLPPNLQQLIDESSDRVLANTVSFFKDVATQTDGNGIFNMIEEIDSYDMAADTIQENRLNDPPLVFATRNFNSNQMTAMLDFADLLRESCPQEYFDLYNVQQRMLAIYKSSLSPEVNWTNASSHSRHNLTNEFTNRGSLNLTPIRFVYSHARPRYSPHGSRFKYNRASSTKTFHSRGRKKC</sequence>
<evidence type="ECO:0000256" key="1">
    <source>
        <dbReference type="SAM" id="MobiDB-lite"/>
    </source>
</evidence>
<dbReference type="AlphaFoldDB" id="A0A8U0WMU6"/>
<dbReference type="Proteomes" id="UP000092443">
    <property type="component" value="Unplaced"/>
</dbReference>
<evidence type="ECO:0000313" key="2">
    <source>
        <dbReference type="Proteomes" id="UP000092443"/>
    </source>
</evidence>